<evidence type="ECO:0000313" key="1">
    <source>
        <dbReference type="EMBL" id="ANJ72260.1"/>
    </source>
</evidence>
<name>A0A191ZVS9_9RALS</name>
<dbReference type="GeneID" id="61525800"/>
<dbReference type="Proteomes" id="UP000078572">
    <property type="component" value="Chromosome 1"/>
</dbReference>
<proteinExistence type="predicted"/>
<dbReference type="RefSeq" id="WP_064803061.1">
    <property type="nucleotide sequence ID" value="NZ_CP016022.1"/>
</dbReference>
<dbReference type="AlphaFoldDB" id="A0A191ZVS9"/>
<dbReference type="EMBL" id="CP016022">
    <property type="protein sequence ID" value="ANJ72260.1"/>
    <property type="molecule type" value="Genomic_DNA"/>
</dbReference>
<accession>A0A191ZVS9</accession>
<keyword evidence="2" id="KW-1185">Reference proteome</keyword>
<reference evidence="2" key="1">
    <citation type="submission" date="2016-06" db="EMBL/GenBank/DDBJ databases">
        <authorList>
            <person name="Xu Y."/>
            <person name="Nagy A."/>
            <person name="Yan X."/>
            <person name="Kim S.W."/>
            <person name="Haley B."/>
            <person name="Liu N.T."/>
            <person name="Nou X."/>
        </authorList>
    </citation>
    <scope>NUCLEOTIDE SEQUENCE [LARGE SCALE GENOMIC DNA]</scope>
    <source>
        <strain evidence="2">ATCC 49129</strain>
    </source>
</reference>
<protein>
    <submittedName>
        <fullName evidence="1">Uncharacterized protein</fullName>
    </submittedName>
</protein>
<sequence>MKQLTEIINSIQEAHAFIHDIIEYDSRYDLARFGRELLVIEKDEKTQSTNSFFYLSSEGKVVHEHAEGDADRFVEYYNNKEQLKLKMEYELEMWSKKYAKG</sequence>
<evidence type="ECO:0000313" key="2">
    <source>
        <dbReference type="Proteomes" id="UP000078572"/>
    </source>
</evidence>
<gene>
    <name evidence="1" type="ORF">A9Y76_07175</name>
</gene>
<organism evidence="1 2">
    <name type="scientific">Ralstonia insidiosa</name>
    <dbReference type="NCBI Taxonomy" id="190721"/>
    <lineage>
        <taxon>Bacteria</taxon>
        <taxon>Pseudomonadati</taxon>
        <taxon>Pseudomonadota</taxon>
        <taxon>Betaproteobacteria</taxon>
        <taxon>Burkholderiales</taxon>
        <taxon>Burkholderiaceae</taxon>
        <taxon>Ralstonia</taxon>
    </lineage>
</organism>